<keyword evidence="4 7" id="KW-0812">Transmembrane</keyword>
<dbReference type="Pfam" id="PF02322">
    <property type="entry name" value="Cyt_bd_oxida_II"/>
    <property type="match status" value="1"/>
</dbReference>
<comment type="similarity">
    <text evidence="2">Belongs to the cytochrome ubiquinol oxidase subunit 2 family.</text>
</comment>
<feature type="transmembrane region" description="Helical" evidence="7">
    <location>
        <begin position="283"/>
        <end position="303"/>
    </location>
</feature>
<protein>
    <submittedName>
        <fullName evidence="8">Cytochrome d ubiquinol oxidase subunit II</fullName>
    </submittedName>
</protein>
<feature type="transmembrane region" description="Helical" evidence="7">
    <location>
        <begin position="220"/>
        <end position="240"/>
    </location>
</feature>
<name>A0A6L9SDB3_9ACTN</name>
<keyword evidence="5 7" id="KW-1133">Transmembrane helix</keyword>
<feature type="transmembrane region" description="Helical" evidence="7">
    <location>
        <begin position="118"/>
        <end position="137"/>
    </location>
</feature>
<dbReference type="Proteomes" id="UP000475214">
    <property type="component" value="Unassembled WGS sequence"/>
</dbReference>
<evidence type="ECO:0000256" key="4">
    <source>
        <dbReference type="ARBA" id="ARBA00022692"/>
    </source>
</evidence>
<sequence>MTDVVWLCILGFLLSGWFVLDGANLGLGMALRHVGRSGPERRLILTGLGPFLLGGEVWLVAAAGLLLGVFPALEKDLLYAYYPVIVAFVTAWLVRDMGVWFRSRRSSAVWQRGWERSIGAASGVFAFAWGMLLGNVVHGVPDEGMPGVGTLFGPYSLLWGVTVVAALLMHGAVFTALRMPRARRARAVRTARRAGGAVLALFGLISLTTVAFGIDLAQRAPVLIVQAMAIIAAIGAERLLTAGRLGWSYACTALVAVAPVLMAGIASAPRLLEGIADDSTLDVLAGIVVPALPVLIAVQAWMWHTFREPVTSRSATFF</sequence>
<evidence type="ECO:0000256" key="1">
    <source>
        <dbReference type="ARBA" id="ARBA00004651"/>
    </source>
</evidence>
<dbReference type="PANTHER" id="PTHR43141">
    <property type="entry name" value="CYTOCHROME BD2 SUBUNIT II"/>
    <property type="match status" value="1"/>
</dbReference>
<evidence type="ECO:0000256" key="5">
    <source>
        <dbReference type="ARBA" id="ARBA00022989"/>
    </source>
</evidence>
<keyword evidence="3" id="KW-1003">Cell membrane</keyword>
<evidence type="ECO:0000256" key="2">
    <source>
        <dbReference type="ARBA" id="ARBA00007543"/>
    </source>
</evidence>
<feature type="transmembrane region" description="Helical" evidence="7">
    <location>
        <begin position="43"/>
        <end position="73"/>
    </location>
</feature>
<evidence type="ECO:0000313" key="9">
    <source>
        <dbReference type="Proteomes" id="UP000475214"/>
    </source>
</evidence>
<dbReference type="EMBL" id="JAAGOA010000015">
    <property type="protein sequence ID" value="NEE02538.1"/>
    <property type="molecule type" value="Genomic_DNA"/>
</dbReference>
<dbReference type="AlphaFoldDB" id="A0A6L9SDB3"/>
<keyword evidence="9" id="KW-1185">Reference proteome</keyword>
<keyword evidence="6 7" id="KW-0472">Membrane</keyword>
<feature type="transmembrane region" description="Helical" evidence="7">
    <location>
        <begin position="79"/>
        <end position="97"/>
    </location>
</feature>
<feature type="transmembrane region" description="Helical" evidence="7">
    <location>
        <begin position="6"/>
        <end position="31"/>
    </location>
</feature>
<dbReference type="InterPro" id="IPR003317">
    <property type="entry name" value="Cyt-d_oxidase_su2"/>
</dbReference>
<feature type="transmembrane region" description="Helical" evidence="7">
    <location>
        <begin position="247"/>
        <end position="271"/>
    </location>
</feature>
<dbReference type="GO" id="GO:0019646">
    <property type="term" value="P:aerobic electron transport chain"/>
    <property type="evidence" value="ECO:0007669"/>
    <property type="project" value="TreeGrafter"/>
</dbReference>
<dbReference type="PANTHER" id="PTHR43141:SF4">
    <property type="entry name" value="CYTOCHROME BD2 SUBUNIT II"/>
    <property type="match status" value="1"/>
</dbReference>
<accession>A0A6L9SDB3</accession>
<dbReference type="RefSeq" id="WP_163741189.1">
    <property type="nucleotide sequence ID" value="NZ_JAAGOA010000015.1"/>
</dbReference>
<evidence type="ECO:0000256" key="7">
    <source>
        <dbReference type="SAM" id="Phobius"/>
    </source>
</evidence>
<feature type="transmembrane region" description="Helical" evidence="7">
    <location>
        <begin position="157"/>
        <end position="177"/>
    </location>
</feature>
<feature type="transmembrane region" description="Helical" evidence="7">
    <location>
        <begin position="197"/>
        <end position="214"/>
    </location>
</feature>
<organism evidence="8 9">
    <name type="scientific">Phytoactinopolyspora halotolerans</name>
    <dbReference type="NCBI Taxonomy" id="1981512"/>
    <lineage>
        <taxon>Bacteria</taxon>
        <taxon>Bacillati</taxon>
        <taxon>Actinomycetota</taxon>
        <taxon>Actinomycetes</taxon>
        <taxon>Jiangellales</taxon>
        <taxon>Jiangellaceae</taxon>
        <taxon>Phytoactinopolyspora</taxon>
    </lineage>
</organism>
<reference evidence="8 9" key="1">
    <citation type="submission" date="2020-02" db="EMBL/GenBank/DDBJ databases">
        <authorList>
            <person name="Li X.-J."/>
            <person name="Han X.-M."/>
        </authorList>
    </citation>
    <scope>NUCLEOTIDE SEQUENCE [LARGE SCALE GENOMIC DNA]</scope>
    <source>
        <strain evidence="8 9">CCTCC AB 2017055</strain>
    </source>
</reference>
<dbReference type="GO" id="GO:0005886">
    <property type="term" value="C:plasma membrane"/>
    <property type="evidence" value="ECO:0007669"/>
    <property type="project" value="UniProtKB-SubCell"/>
</dbReference>
<proteinExistence type="inferred from homology"/>
<evidence type="ECO:0000256" key="6">
    <source>
        <dbReference type="ARBA" id="ARBA00023136"/>
    </source>
</evidence>
<evidence type="ECO:0000256" key="3">
    <source>
        <dbReference type="ARBA" id="ARBA00022475"/>
    </source>
</evidence>
<comment type="subcellular location">
    <subcellularLocation>
        <location evidence="1">Cell membrane</location>
        <topology evidence="1">Multi-pass membrane protein</topology>
    </subcellularLocation>
</comment>
<evidence type="ECO:0000313" key="8">
    <source>
        <dbReference type="EMBL" id="NEE02538.1"/>
    </source>
</evidence>
<comment type="caution">
    <text evidence="8">The sequence shown here is derived from an EMBL/GenBank/DDBJ whole genome shotgun (WGS) entry which is preliminary data.</text>
</comment>
<dbReference type="GO" id="GO:0016682">
    <property type="term" value="F:oxidoreductase activity, acting on diphenols and related substances as donors, oxygen as acceptor"/>
    <property type="evidence" value="ECO:0007669"/>
    <property type="project" value="TreeGrafter"/>
</dbReference>
<dbReference type="GO" id="GO:0009055">
    <property type="term" value="F:electron transfer activity"/>
    <property type="evidence" value="ECO:0007669"/>
    <property type="project" value="TreeGrafter"/>
</dbReference>
<dbReference type="GO" id="GO:0070069">
    <property type="term" value="C:cytochrome complex"/>
    <property type="evidence" value="ECO:0007669"/>
    <property type="project" value="TreeGrafter"/>
</dbReference>
<gene>
    <name evidence="8" type="ORF">G1H10_20425</name>
</gene>